<organism evidence="1">
    <name type="scientific">marine sediment metagenome</name>
    <dbReference type="NCBI Taxonomy" id="412755"/>
    <lineage>
        <taxon>unclassified sequences</taxon>
        <taxon>metagenomes</taxon>
        <taxon>ecological metagenomes</taxon>
    </lineage>
</organism>
<sequence length="147" mass="17042">HIPDEIPIFLAQIPSYDIVSGSRYLTPNRLNQKIPPDRYAINIEITQILNRTTNLNLTDSFCGFKAYKTNALKKMNLTENGYGMPLQLWIQAWKLGLVIKEIPVKLIYKDMSKRFKGGLDNPVIRLRYYKEVIRRETNKDTGKLVTV</sequence>
<feature type="non-terminal residue" evidence="1">
    <location>
        <position position="1"/>
    </location>
</feature>
<evidence type="ECO:0008006" key="2">
    <source>
        <dbReference type="Google" id="ProtNLM"/>
    </source>
</evidence>
<dbReference type="SUPFAM" id="SSF53448">
    <property type="entry name" value="Nucleotide-diphospho-sugar transferases"/>
    <property type="match status" value="1"/>
</dbReference>
<protein>
    <recommendedName>
        <fullName evidence="2">Glycosyltransferase 2-like domain-containing protein</fullName>
    </recommendedName>
</protein>
<dbReference type="InterPro" id="IPR029044">
    <property type="entry name" value="Nucleotide-diphossugar_trans"/>
</dbReference>
<evidence type="ECO:0000313" key="1">
    <source>
        <dbReference type="EMBL" id="KKK77464.1"/>
    </source>
</evidence>
<dbReference type="EMBL" id="LAZR01054943">
    <property type="protein sequence ID" value="KKK77464.1"/>
    <property type="molecule type" value="Genomic_DNA"/>
</dbReference>
<dbReference type="Gene3D" id="3.90.550.10">
    <property type="entry name" value="Spore Coat Polysaccharide Biosynthesis Protein SpsA, Chain A"/>
    <property type="match status" value="1"/>
</dbReference>
<gene>
    <name evidence="1" type="ORF">LCGC14_2853350</name>
</gene>
<dbReference type="AlphaFoldDB" id="A0A0F9AG38"/>
<proteinExistence type="predicted"/>
<name>A0A0F9AG38_9ZZZZ</name>
<accession>A0A0F9AG38</accession>
<reference evidence="1" key="1">
    <citation type="journal article" date="2015" name="Nature">
        <title>Complex archaea that bridge the gap between prokaryotes and eukaryotes.</title>
        <authorList>
            <person name="Spang A."/>
            <person name="Saw J.H."/>
            <person name="Jorgensen S.L."/>
            <person name="Zaremba-Niedzwiedzka K."/>
            <person name="Martijn J."/>
            <person name="Lind A.E."/>
            <person name="van Eijk R."/>
            <person name="Schleper C."/>
            <person name="Guy L."/>
            <person name="Ettema T.J."/>
        </authorList>
    </citation>
    <scope>NUCLEOTIDE SEQUENCE</scope>
</reference>
<comment type="caution">
    <text evidence="1">The sequence shown here is derived from an EMBL/GenBank/DDBJ whole genome shotgun (WGS) entry which is preliminary data.</text>
</comment>